<dbReference type="InterPro" id="IPR023696">
    <property type="entry name" value="Ureohydrolase_dom_sf"/>
</dbReference>
<keyword evidence="2" id="KW-0378">Hydrolase</keyword>
<gene>
    <name evidence="6" type="ORF">AB1471_04165</name>
</gene>
<evidence type="ECO:0000256" key="3">
    <source>
        <dbReference type="ARBA" id="ARBA00022808"/>
    </source>
</evidence>
<keyword evidence="4" id="KW-0464">Manganese</keyword>
<evidence type="ECO:0000256" key="1">
    <source>
        <dbReference type="ARBA" id="ARBA00022723"/>
    </source>
</evidence>
<dbReference type="InterPro" id="IPR006035">
    <property type="entry name" value="Ureohydrolase"/>
</dbReference>
<dbReference type="Gene3D" id="3.40.800.10">
    <property type="entry name" value="Ureohydrolase domain"/>
    <property type="match status" value="1"/>
</dbReference>
<dbReference type="PANTHER" id="PTHR11358:SF35">
    <property type="entry name" value="FORMIMIDOYLGLUTAMASE"/>
    <property type="match status" value="1"/>
</dbReference>
<comment type="similarity">
    <text evidence="5">Belongs to the arginase family.</text>
</comment>
<proteinExistence type="inferred from homology"/>
<accession>A0ABV3Q188</accession>
<evidence type="ECO:0000256" key="5">
    <source>
        <dbReference type="PROSITE-ProRule" id="PRU00742"/>
    </source>
</evidence>
<evidence type="ECO:0000313" key="7">
    <source>
        <dbReference type="Proteomes" id="UP001556040"/>
    </source>
</evidence>
<dbReference type="PRINTS" id="PR00116">
    <property type="entry name" value="ARGINASE"/>
</dbReference>
<dbReference type="EMBL" id="JBFMIA010000002">
    <property type="protein sequence ID" value="MEW9500996.1"/>
    <property type="molecule type" value="Genomic_DNA"/>
</dbReference>
<comment type="caution">
    <text evidence="6">The sequence shown here is derived from an EMBL/GenBank/DDBJ whole genome shotgun (WGS) entry which is preliminary data.</text>
</comment>
<dbReference type="Proteomes" id="UP001556040">
    <property type="component" value="Unassembled WGS sequence"/>
</dbReference>
<evidence type="ECO:0000313" key="6">
    <source>
        <dbReference type="EMBL" id="MEW9500996.1"/>
    </source>
</evidence>
<dbReference type="PROSITE" id="PS51409">
    <property type="entry name" value="ARGINASE_2"/>
    <property type="match status" value="1"/>
</dbReference>
<organism evidence="6 7">
    <name type="scientific">Jeotgalibacillus marinus</name>
    <dbReference type="NCBI Taxonomy" id="86667"/>
    <lineage>
        <taxon>Bacteria</taxon>
        <taxon>Bacillati</taxon>
        <taxon>Bacillota</taxon>
        <taxon>Bacilli</taxon>
        <taxon>Bacillales</taxon>
        <taxon>Caryophanaceae</taxon>
        <taxon>Jeotgalibacillus</taxon>
    </lineage>
</organism>
<keyword evidence="1" id="KW-0479">Metal-binding</keyword>
<evidence type="ECO:0000256" key="2">
    <source>
        <dbReference type="ARBA" id="ARBA00022801"/>
    </source>
</evidence>
<dbReference type="RefSeq" id="WP_367778338.1">
    <property type="nucleotide sequence ID" value="NZ_JBFMIA010000002.1"/>
</dbReference>
<keyword evidence="7" id="KW-1185">Reference proteome</keyword>
<reference evidence="6 7" key="1">
    <citation type="journal article" date="1979" name="Int. J. Syst. Evol. Microbiol.">
        <title>Bacillus globisporus subsp. marinus subsp. nov.</title>
        <authorList>
            <person name="Liu H."/>
        </authorList>
    </citation>
    <scope>NUCLEOTIDE SEQUENCE [LARGE SCALE GENOMIC DNA]</scope>
    <source>
        <strain evidence="6 7">DSM 1297</strain>
    </source>
</reference>
<sequence length="335" mass="37158">MPDIYHDLQQSFVRKAEWSWTKEAEHKGRVHQWIHTIEEWQQPMENIDVVLLGLPLSRSSISVSGASEYPLAFRKGWKGFQTYNIEEEVDLASLRIVDLGDVNMHGTDIAQCHERIEQATSVVARNFANAVSVNIGGDHSVTACTVRGLNEIYPHETIGILQFDTHLDLRDPSQNGPSNGTPIRQLIEGDVIKGENVYNIGLHGYFNSSDLVQYGKEHGVNMITLKKARQQGMKETVRASLAALKEKVDRIYVTVDMDVLDVSFAPGVPASTPGGMTTHELFDALLEVGKDDRFQHIDFVCLDPLKDGTASPTVKAGVYSFLQVMTGIVLAKKGD</sequence>
<evidence type="ECO:0000256" key="4">
    <source>
        <dbReference type="ARBA" id="ARBA00023211"/>
    </source>
</evidence>
<dbReference type="PIRSF" id="PIRSF036979">
    <property type="entry name" value="Arginase"/>
    <property type="match status" value="1"/>
</dbReference>
<dbReference type="Pfam" id="PF00491">
    <property type="entry name" value="Arginase"/>
    <property type="match status" value="1"/>
</dbReference>
<dbReference type="PANTHER" id="PTHR11358">
    <property type="entry name" value="ARGINASE/AGMATINASE"/>
    <property type="match status" value="1"/>
</dbReference>
<protein>
    <submittedName>
        <fullName evidence="6">Agmatinase family protein</fullName>
    </submittedName>
</protein>
<dbReference type="SUPFAM" id="SSF52768">
    <property type="entry name" value="Arginase/deacetylase"/>
    <property type="match status" value="1"/>
</dbReference>
<name>A0ABV3Q188_9BACL</name>
<dbReference type="CDD" id="cd09990">
    <property type="entry name" value="Agmatinase-like"/>
    <property type="match status" value="1"/>
</dbReference>
<keyword evidence="3" id="KW-0369">Histidine metabolism</keyword>